<gene>
    <name evidence="2" type="ORF">LWI29_033545</name>
</gene>
<dbReference type="Proteomes" id="UP001168877">
    <property type="component" value="Unassembled WGS sequence"/>
</dbReference>
<organism evidence="2 3">
    <name type="scientific">Acer saccharum</name>
    <name type="common">Sugar maple</name>
    <dbReference type="NCBI Taxonomy" id="4024"/>
    <lineage>
        <taxon>Eukaryota</taxon>
        <taxon>Viridiplantae</taxon>
        <taxon>Streptophyta</taxon>
        <taxon>Embryophyta</taxon>
        <taxon>Tracheophyta</taxon>
        <taxon>Spermatophyta</taxon>
        <taxon>Magnoliopsida</taxon>
        <taxon>eudicotyledons</taxon>
        <taxon>Gunneridae</taxon>
        <taxon>Pentapetalae</taxon>
        <taxon>rosids</taxon>
        <taxon>malvids</taxon>
        <taxon>Sapindales</taxon>
        <taxon>Sapindaceae</taxon>
        <taxon>Hippocastanoideae</taxon>
        <taxon>Acereae</taxon>
        <taxon>Acer</taxon>
    </lineage>
</organism>
<accession>A0AA39VXZ5</accession>
<name>A0AA39VXZ5_ACESA</name>
<protein>
    <submittedName>
        <fullName evidence="2">Uncharacterized protein</fullName>
    </submittedName>
</protein>
<evidence type="ECO:0000313" key="2">
    <source>
        <dbReference type="EMBL" id="KAK0602454.1"/>
    </source>
</evidence>
<proteinExistence type="predicted"/>
<reference evidence="2" key="2">
    <citation type="submission" date="2023-06" db="EMBL/GenBank/DDBJ databases">
        <authorList>
            <person name="Swenson N.G."/>
            <person name="Wegrzyn J.L."/>
            <person name="Mcevoy S.L."/>
        </authorList>
    </citation>
    <scope>NUCLEOTIDE SEQUENCE</scope>
    <source>
        <strain evidence="2">NS2018</strain>
        <tissue evidence="2">Leaf</tissue>
    </source>
</reference>
<sequence>MSTNIAEAMNNAIKECKELPITRVIDYIRGVLQCWFHDRCTTALKLTTQLTIATDVAIGVKDEEARYMWIYLAFLATAYSGEIHPVGQPSEWLVLKDIASTLVHPPVGHRGPGRPKKNRTPSFGKEVTQRSCTTCHCVVTIAIHAPIRSQVNH</sequence>
<reference evidence="2" key="1">
    <citation type="journal article" date="2022" name="Plant J.">
        <title>Strategies of tolerance reflected in two North American maple genomes.</title>
        <authorList>
            <person name="McEvoy S.L."/>
            <person name="Sezen U.U."/>
            <person name="Trouern-Trend A."/>
            <person name="McMahon S.M."/>
            <person name="Schaberg P.G."/>
            <person name="Yang J."/>
            <person name="Wegrzyn J.L."/>
            <person name="Swenson N.G."/>
        </authorList>
    </citation>
    <scope>NUCLEOTIDE SEQUENCE</scope>
    <source>
        <strain evidence="2">NS2018</strain>
    </source>
</reference>
<evidence type="ECO:0000313" key="3">
    <source>
        <dbReference type="Proteomes" id="UP001168877"/>
    </source>
</evidence>
<comment type="caution">
    <text evidence="2">The sequence shown here is derived from an EMBL/GenBank/DDBJ whole genome shotgun (WGS) entry which is preliminary data.</text>
</comment>
<dbReference type="AlphaFoldDB" id="A0AA39VXZ5"/>
<dbReference type="EMBL" id="JAUESC010000003">
    <property type="protein sequence ID" value="KAK0602454.1"/>
    <property type="molecule type" value="Genomic_DNA"/>
</dbReference>
<feature type="region of interest" description="Disordered" evidence="1">
    <location>
        <begin position="105"/>
        <end position="125"/>
    </location>
</feature>
<evidence type="ECO:0000256" key="1">
    <source>
        <dbReference type="SAM" id="MobiDB-lite"/>
    </source>
</evidence>
<keyword evidence="3" id="KW-1185">Reference proteome</keyword>